<sequence>MADSNRTGQRLLDSIRKAKAGDEPAAEAPPPAPEASAAPPKPETTPETPPPSAPARKTAAKKAPARKTTAKKAPAKKAPAKKAAASRGTRAQRGATTAAPYPMFATQRPQPAAYPGAPTEDDPYRSPGRVWPD</sequence>
<proteinExistence type="predicted"/>
<feature type="compositionally biased region" description="Basic residues" evidence="1">
    <location>
        <begin position="58"/>
        <end position="80"/>
    </location>
</feature>
<gene>
    <name evidence="2" type="ORF">CKO31_11465</name>
</gene>
<organism evidence="2 3">
    <name type="scientific">Thiohalocapsa halophila</name>
    <dbReference type="NCBI Taxonomy" id="69359"/>
    <lineage>
        <taxon>Bacteria</taxon>
        <taxon>Pseudomonadati</taxon>
        <taxon>Pseudomonadota</taxon>
        <taxon>Gammaproteobacteria</taxon>
        <taxon>Chromatiales</taxon>
        <taxon>Chromatiaceae</taxon>
        <taxon>Thiohalocapsa</taxon>
    </lineage>
</organism>
<accession>A0ABS1CJ11</accession>
<evidence type="ECO:0000313" key="3">
    <source>
        <dbReference type="Proteomes" id="UP000748752"/>
    </source>
</evidence>
<evidence type="ECO:0008006" key="4">
    <source>
        <dbReference type="Google" id="ProtNLM"/>
    </source>
</evidence>
<dbReference type="Proteomes" id="UP000748752">
    <property type="component" value="Unassembled WGS sequence"/>
</dbReference>
<feature type="compositionally biased region" description="Basic and acidic residues" evidence="1">
    <location>
        <begin position="13"/>
        <end position="22"/>
    </location>
</feature>
<evidence type="ECO:0000256" key="1">
    <source>
        <dbReference type="SAM" id="MobiDB-lite"/>
    </source>
</evidence>
<keyword evidence="3" id="KW-1185">Reference proteome</keyword>
<name>A0ABS1CJ11_9GAMM</name>
<feature type="compositionally biased region" description="Pro residues" evidence="1">
    <location>
        <begin position="27"/>
        <end position="53"/>
    </location>
</feature>
<comment type="caution">
    <text evidence="2">The sequence shown here is derived from an EMBL/GenBank/DDBJ whole genome shotgun (WGS) entry which is preliminary data.</text>
</comment>
<feature type="region of interest" description="Disordered" evidence="1">
    <location>
        <begin position="1"/>
        <end position="133"/>
    </location>
</feature>
<dbReference type="EMBL" id="NRRV01000024">
    <property type="protein sequence ID" value="MBK1631346.1"/>
    <property type="molecule type" value="Genomic_DNA"/>
</dbReference>
<reference evidence="2 3" key="1">
    <citation type="journal article" date="2020" name="Microorganisms">
        <title>Osmotic Adaptation and Compatible Solute Biosynthesis of Phototrophic Bacteria as Revealed from Genome Analyses.</title>
        <authorList>
            <person name="Imhoff J.F."/>
            <person name="Rahn T."/>
            <person name="Kunzel S."/>
            <person name="Keller A."/>
            <person name="Neulinger S.C."/>
        </authorList>
    </citation>
    <scope>NUCLEOTIDE SEQUENCE [LARGE SCALE GENOMIC DNA]</scope>
    <source>
        <strain evidence="2 3">DSM 6210</strain>
    </source>
</reference>
<evidence type="ECO:0000313" key="2">
    <source>
        <dbReference type="EMBL" id="MBK1631346.1"/>
    </source>
</evidence>
<feature type="compositionally biased region" description="Low complexity" evidence="1">
    <location>
        <begin position="81"/>
        <end position="99"/>
    </location>
</feature>
<dbReference type="RefSeq" id="WP_200237416.1">
    <property type="nucleotide sequence ID" value="NZ_NRRV01000024.1"/>
</dbReference>
<protein>
    <recommendedName>
        <fullName evidence="4">Histone</fullName>
    </recommendedName>
</protein>